<dbReference type="PANTHER" id="PTHR10357:SF184">
    <property type="entry name" value="OLIGO-1,6-GLUCOSIDASE 1"/>
    <property type="match status" value="1"/>
</dbReference>
<dbReference type="FunFam" id="2.60.40.1180:FF:000007">
    <property type="entry name" value="Sucrose isomerase"/>
    <property type="match status" value="1"/>
</dbReference>
<proteinExistence type="inferred from homology"/>
<dbReference type="FunFam" id="3.20.20.80:FF:000064">
    <property type="entry name" value="Oligo-1,6-glucosidase"/>
    <property type="match status" value="1"/>
</dbReference>
<name>A0A4Z0GL56_9BACL</name>
<evidence type="ECO:0000256" key="7">
    <source>
        <dbReference type="ARBA" id="ARBA00038939"/>
    </source>
</evidence>
<evidence type="ECO:0000313" key="10">
    <source>
        <dbReference type="Proteomes" id="UP000298347"/>
    </source>
</evidence>
<protein>
    <recommendedName>
        <fullName evidence="7">oligo-1,6-glucosidase</fullName>
        <ecNumber evidence="7">3.2.1.10</ecNumber>
    </recommendedName>
</protein>
<dbReference type="InterPro" id="IPR045857">
    <property type="entry name" value="O16G_dom_2"/>
</dbReference>
<evidence type="ECO:0000256" key="2">
    <source>
        <dbReference type="ARBA" id="ARBA00008061"/>
    </source>
</evidence>
<evidence type="ECO:0000256" key="1">
    <source>
        <dbReference type="ARBA" id="ARBA00004496"/>
    </source>
</evidence>
<dbReference type="NCBIfam" id="NF008183">
    <property type="entry name" value="PRK10933.1"/>
    <property type="match status" value="1"/>
</dbReference>
<evidence type="ECO:0000313" key="9">
    <source>
        <dbReference type="EMBL" id="TGA97110.1"/>
    </source>
</evidence>
<dbReference type="EMBL" id="SRJD01000016">
    <property type="protein sequence ID" value="TGA97110.1"/>
    <property type="molecule type" value="Genomic_DNA"/>
</dbReference>
<dbReference type="InterPro" id="IPR006047">
    <property type="entry name" value="GH13_cat_dom"/>
</dbReference>
<comment type="subcellular location">
    <subcellularLocation>
        <location evidence="1">Cytoplasm</location>
    </subcellularLocation>
</comment>
<dbReference type="Gene3D" id="3.90.400.10">
    <property type="entry name" value="Oligo-1,6-glucosidase, Domain 2"/>
    <property type="match status" value="1"/>
</dbReference>
<comment type="caution">
    <text evidence="9">The sequence shown here is derived from an EMBL/GenBank/DDBJ whole genome shotgun (WGS) entry which is preliminary data.</text>
</comment>
<reference evidence="9 10" key="1">
    <citation type="journal article" date="2015" name="Int. J. Syst. Evol. Microbiol.">
        <title>Sporolactobacillus shoreae sp. nov. and Sporolactobacillus spathodeae sp. nov., two spore-forming lactic acid bacteria isolated from tree barks in Thailand.</title>
        <authorList>
            <person name="Thamacharoensuk T."/>
            <person name="Kitahara M."/>
            <person name="Ohkuma M."/>
            <person name="Thongchul N."/>
            <person name="Tanasupawat S."/>
        </authorList>
    </citation>
    <scope>NUCLEOTIDE SEQUENCE [LARGE SCALE GENOMIC DNA]</scope>
    <source>
        <strain evidence="9 10">BK92</strain>
    </source>
</reference>
<dbReference type="Gene3D" id="2.60.40.1180">
    <property type="entry name" value="Golgi alpha-mannosidase II"/>
    <property type="match status" value="1"/>
</dbReference>
<dbReference type="RefSeq" id="WP_135349201.1">
    <property type="nucleotide sequence ID" value="NZ_SRJD01000016.1"/>
</dbReference>
<comment type="similarity">
    <text evidence="2">Belongs to the glycosyl hydrolase 13 family.</text>
</comment>
<evidence type="ECO:0000256" key="4">
    <source>
        <dbReference type="ARBA" id="ARBA00022801"/>
    </source>
</evidence>
<keyword evidence="3" id="KW-0963">Cytoplasm</keyword>
<dbReference type="GO" id="GO:0005737">
    <property type="term" value="C:cytoplasm"/>
    <property type="evidence" value="ECO:0007669"/>
    <property type="project" value="UniProtKB-SubCell"/>
</dbReference>
<dbReference type="GO" id="GO:0009313">
    <property type="term" value="P:oligosaccharide catabolic process"/>
    <property type="evidence" value="ECO:0007669"/>
    <property type="project" value="TreeGrafter"/>
</dbReference>
<dbReference type="SMART" id="SM00642">
    <property type="entry name" value="Aamy"/>
    <property type="match status" value="1"/>
</dbReference>
<dbReference type="SUPFAM" id="SSF51011">
    <property type="entry name" value="Glycosyl hydrolase domain"/>
    <property type="match status" value="1"/>
</dbReference>
<evidence type="ECO:0000259" key="8">
    <source>
        <dbReference type="SMART" id="SM00642"/>
    </source>
</evidence>
<dbReference type="InterPro" id="IPR013780">
    <property type="entry name" value="Glyco_hydro_b"/>
</dbReference>
<evidence type="ECO:0000256" key="3">
    <source>
        <dbReference type="ARBA" id="ARBA00022490"/>
    </source>
</evidence>
<dbReference type="SUPFAM" id="SSF51445">
    <property type="entry name" value="(Trans)glycosidases"/>
    <property type="match status" value="1"/>
</dbReference>
<accession>A0A4Z0GL56</accession>
<dbReference type="FunFam" id="3.90.400.10:FF:000002">
    <property type="entry name" value="Sucrose isomerase"/>
    <property type="match status" value="1"/>
</dbReference>
<feature type="domain" description="Glycosyl hydrolase family 13 catalytic" evidence="8">
    <location>
        <begin position="12"/>
        <end position="422"/>
    </location>
</feature>
<dbReference type="AlphaFoldDB" id="A0A4Z0GL56"/>
<keyword evidence="10" id="KW-1185">Reference proteome</keyword>
<organism evidence="9 10">
    <name type="scientific">Sporolactobacillus shoreae</name>
    <dbReference type="NCBI Taxonomy" id="1465501"/>
    <lineage>
        <taxon>Bacteria</taxon>
        <taxon>Bacillati</taxon>
        <taxon>Bacillota</taxon>
        <taxon>Bacilli</taxon>
        <taxon>Bacillales</taxon>
        <taxon>Sporolactobacillaceae</taxon>
        <taxon>Sporolactobacillus</taxon>
    </lineage>
</organism>
<keyword evidence="5" id="KW-0326">Glycosidase</keyword>
<comment type="catalytic activity">
    <reaction evidence="6">
        <text>Hydrolysis of (1-&gt;6)-alpha-D-glucosidic linkages in some oligosaccharides produced from starch and glycogen by alpha-amylase, and in isomaltose.</text>
        <dbReference type="EC" id="3.2.1.10"/>
    </reaction>
</comment>
<dbReference type="GO" id="GO:0004574">
    <property type="term" value="F:oligo-1,6-glucosidase activity"/>
    <property type="evidence" value="ECO:0007669"/>
    <property type="project" value="UniProtKB-EC"/>
</dbReference>
<dbReference type="PANTHER" id="PTHR10357">
    <property type="entry name" value="ALPHA-AMYLASE FAMILY MEMBER"/>
    <property type="match status" value="1"/>
</dbReference>
<evidence type="ECO:0000256" key="6">
    <source>
        <dbReference type="ARBA" id="ARBA00036217"/>
    </source>
</evidence>
<dbReference type="Pfam" id="PF00128">
    <property type="entry name" value="Alpha-amylase"/>
    <property type="match status" value="1"/>
</dbReference>
<keyword evidence="4" id="KW-0378">Hydrolase</keyword>
<dbReference type="CDD" id="cd11333">
    <property type="entry name" value="AmyAc_SI_OligoGlu_DGase"/>
    <property type="match status" value="1"/>
</dbReference>
<dbReference type="EC" id="3.2.1.10" evidence="7"/>
<evidence type="ECO:0000256" key="5">
    <source>
        <dbReference type="ARBA" id="ARBA00023295"/>
    </source>
</evidence>
<gene>
    <name evidence="9" type="ORF">E4665_12860</name>
</gene>
<dbReference type="FunFam" id="3.20.20.80:FF:000014">
    <property type="entry name" value="Alpha,alpha-phosphotrehalase"/>
    <property type="match status" value="1"/>
</dbReference>
<dbReference type="OrthoDB" id="9805159at2"/>
<sequence>MGDWWKKAVVYQIYPRSFKDSNGDGFGDLSGIIEKLDYLKNLGVDIIWLSPVYQSPQKDNGYDISDYRKIDPRFGTNEDMYRLLDQAHRRNIKIVMDLVVNHTSDQHYWFQESRKSKDNPYRDYYFWRDPKPDGSEPNNWGSHFSGSAWTFDEETGQYYLHYFTKQQPDLNWENEKVRQAVYDVMRFWMDKGVDGWRMDVIGGISKYTDFPDYPETNGQKYVLGKYHANGPRLHEYVQEMNREVLSKYDCVTVGEANGSDIEATKKYTDPRRHELNMVFNFDHMAADQKRGTPAGKWAVKPFDLVELKKTLSDWQLELAENGWNTLYFENHDQGRVISRYGNDTAYRVQCAKAFATVLHGLKGTPYVYQGEEIGMVNCDYELNDYRDVEIHNAYRELVIEEKIMTEKVFLDAVAKVGRDNARTPMQWNNGSHAGFTEGTPWLKVNSNYKEINVSQALNDPDSIYYYYQKLIELRHTHDVLTNGDFSLLLPDHPHIFAYTRHSEQEDLLVVANLSESQEVATVSTEGWSPLIYNYPDPPSALSEIQLRPYEAAIFHRAAGESEQLPANT</sequence>
<dbReference type="Gene3D" id="3.20.20.80">
    <property type="entry name" value="Glycosidases"/>
    <property type="match status" value="1"/>
</dbReference>
<dbReference type="InterPro" id="IPR032091">
    <property type="entry name" value="Malt_amylase-like_C"/>
</dbReference>
<dbReference type="InterPro" id="IPR017853">
    <property type="entry name" value="GH"/>
</dbReference>
<dbReference type="Pfam" id="PF16657">
    <property type="entry name" value="Malt_amylase_C"/>
    <property type="match status" value="1"/>
</dbReference>
<dbReference type="GO" id="GO:0004556">
    <property type="term" value="F:alpha-amylase activity"/>
    <property type="evidence" value="ECO:0007669"/>
    <property type="project" value="TreeGrafter"/>
</dbReference>
<dbReference type="Proteomes" id="UP000298347">
    <property type="component" value="Unassembled WGS sequence"/>
</dbReference>